<evidence type="ECO:0000313" key="8">
    <source>
        <dbReference type="Proteomes" id="UP001153714"/>
    </source>
</evidence>
<dbReference type="AlphaFoldDB" id="A0A9N9QUG2"/>
<dbReference type="InterPro" id="IPR036513">
    <property type="entry name" value="STAS_dom_sf"/>
</dbReference>
<evidence type="ECO:0000256" key="3">
    <source>
        <dbReference type="ARBA" id="ARBA00022989"/>
    </source>
</evidence>
<name>A0A9N9QUG2_9NEOP</name>
<keyword evidence="4 5" id="KW-0472">Membrane</keyword>
<accession>A0A9N9QUG2</accession>
<feature type="transmembrane region" description="Helical" evidence="5">
    <location>
        <begin position="203"/>
        <end position="221"/>
    </location>
</feature>
<dbReference type="Proteomes" id="UP001153714">
    <property type="component" value="Chromosome 11"/>
</dbReference>
<keyword evidence="2 5" id="KW-0812">Transmembrane</keyword>
<evidence type="ECO:0000259" key="6">
    <source>
        <dbReference type="PROSITE" id="PS50801"/>
    </source>
</evidence>
<sequence length="591" mass="64032">MTVVNVDQLKNYEESNPVRNRKGKSVKKMCNEKVLKKRVPIIGWLPKYNFVFFLQDIIAGVTVALTAIPQGIAYAVIAGLPPEYGLYASLVDGVIYLIFGSSKDITVGPTAVMSSLVAKYTGYSQDFAVLSAFLSGCVILLMGIFHLGFLVNFISKPVINGFTTAAAFQIAAAQLKAFFGLDGASGNYFAESMSNFISNIKTARLWDPILASVTVVMLFMLKRLGNGCSRTDGFTKQMRWFISMGRNAVVVIFGMFVAYILKITTNNEPLKLIRDIGSGLPTVGLPPFSTSSGNTTYNFNEMLEVLGPQSLVLPLVAILESVAIAKAFAIGGRVDATQEMIAVGLCNIGGSFFKSMPITGSFTRTALNYASGVQTPAGGVWKSLVIVAALSLLTSAFYYIPTASLAGLIMTAMYSMVDFGIFARFWRNSKIELMLMLVTMAVSLFIGLEYGIVAGIALECLILLYNTSKPKITANSIRSDSSEIVTVTLSDSLSYCAAEHVRKSIIEASNNAAPDSVLVIDGGNLHRMDSTVAINLMNLIKEFDKDSRTVVLLNFKEDLVKLCTDVEPKLGNKFVKSNKPLDFIEVSIKNA</sequence>
<dbReference type="InterPro" id="IPR018045">
    <property type="entry name" value="S04_transporter_CS"/>
</dbReference>
<dbReference type="InterPro" id="IPR001902">
    <property type="entry name" value="SLC26A/SulP_fam"/>
</dbReference>
<reference evidence="7" key="1">
    <citation type="submission" date="2021-12" db="EMBL/GenBank/DDBJ databases">
        <authorList>
            <person name="King R."/>
        </authorList>
    </citation>
    <scope>NUCLEOTIDE SEQUENCE</scope>
</reference>
<keyword evidence="8" id="KW-1185">Reference proteome</keyword>
<evidence type="ECO:0000256" key="4">
    <source>
        <dbReference type="ARBA" id="ARBA00023136"/>
    </source>
</evidence>
<dbReference type="PANTHER" id="PTHR11814">
    <property type="entry name" value="SULFATE TRANSPORTER"/>
    <property type="match status" value="1"/>
</dbReference>
<dbReference type="Gene3D" id="3.30.750.24">
    <property type="entry name" value="STAS domain"/>
    <property type="match status" value="1"/>
</dbReference>
<evidence type="ECO:0000256" key="1">
    <source>
        <dbReference type="ARBA" id="ARBA00004141"/>
    </source>
</evidence>
<evidence type="ECO:0000313" key="7">
    <source>
        <dbReference type="EMBL" id="CAG9783519.1"/>
    </source>
</evidence>
<comment type="subcellular location">
    <subcellularLocation>
        <location evidence="1">Membrane</location>
        <topology evidence="1">Multi-pass membrane protein</topology>
    </subcellularLocation>
</comment>
<dbReference type="EMBL" id="OU893342">
    <property type="protein sequence ID" value="CAG9783519.1"/>
    <property type="molecule type" value="Genomic_DNA"/>
</dbReference>
<protein>
    <recommendedName>
        <fullName evidence="6">STAS domain-containing protein</fullName>
    </recommendedName>
</protein>
<feature type="transmembrane region" description="Helical" evidence="5">
    <location>
        <begin position="241"/>
        <end position="261"/>
    </location>
</feature>
<feature type="transmembrane region" description="Helical" evidence="5">
    <location>
        <begin position="406"/>
        <end position="426"/>
    </location>
</feature>
<feature type="transmembrane region" description="Helical" evidence="5">
    <location>
        <begin position="433"/>
        <end position="465"/>
    </location>
</feature>
<dbReference type="PROSITE" id="PS50801">
    <property type="entry name" value="STAS"/>
    <property type="match status" value="1"/>
</dbReference>
<feature type="domain" description="STAS" evidence="6">
    <location>
        <begin position="474"/>
        <end position="562"/>
    </location>
</feature>
<dbReference type="Pfam" id="PF01740">
    <property type="entry name" value="STAS"/>
    <property type="match status" value="1"/>
</dbReference>
<organism evidence="7 8">
    <name type="scientific">Diatraea saccharalis</name>
    <name type="common">sugarcane borer</name>
    <dbReference type="NCBI Taxonomy" id="40085"/>
    <lineage>
        <taxon>Eukaryota</taxon>
        <taxon>Metazoa</taxon>
        <taxon>Ecdysozoa</taxon>
        <taxon>Arthropoda</taxon>
        <taxon>Hexapoda</taxon>
        <taxon>Insecta</taxon>
        <taxon>Pterygota</taxon>
        <taxon>Neoptera</taxon>
        <taxon>Endopterygota</taxon>
        <taxon>Lepidoptera</taxon>
        <taxon>Glossata</taxon>
        <taxon>Ditrysia</taxon>
        <taxon>Pyraloidea</taxon>
        <taxon>Crambidae</taxon>
        <taxon>Crambinae</taxon>
        <taxon>Diatraea</taxon>
    </lineage>
</organism>
<dbReference type="InterPro" id="IPR011547">
    <property type="entry name" value="SLC26A/SulP_dom"/>
</dbReference>
<dbReference type="GO" id="GO:0008271">
    <property type="term" value="F:secondary active sulfate transmembrane transporter activity"/>
    <property type="evidence" value="ECO:0007669"/>
    <property type="project" value="InterPro"/>
</dbReference>
<evidence type="ECO:0000256" key="5">
    <source>
        <dbReference type="SAM" id="Phobius"/>
    </source>
</evidence>
<feature type="transmembrane region" description="Helical" evidence="5">
    <location>
        <begin position="311"/>
        <end position="330"/>
    </location>
</feature>
<reference evidence="7" key="2">
    <citation type="submission" date="2022-10" db="EMBL/GenBank/DDBJ databases">
        <authorList>
            <consortium name="ENA_rothamsted_submissions"/>
            <consortium name="culmorum"/>
            <person name="King R."/>
        </authorList>
    </citation>
    <scope>NUCLEOTIDE SEQUENCE</scope>
</reference>
<dbReference type="Pfam" id="PF00916">
    <property type="entry name" value="Sulfate_transp"/>
    <property type="match status" value="1"/>
</dbReference>
<feature type="transmembrane region" description="Helical" evidence="5">
    <location>
        <begin position="158"/>
        <end position="179"/>
    </location>
</feature>
<dbReference type="CDD" id="cd07042">
    <property type="entry name" value="STAS_SulP_like_sulfate_transporter"/>
    <property type="match status" value="1"/>
</dbReference>
<dbReference type="OrthoDB" id="288203at2759"/>
<keyword evidence="3 5" id="KW-1133">Transmembrane helix</keyword>
<dbReference type="InterPro" id="IPR002645">
    <property type="entry name" value="STAS_dom"/>
</dbReference>
<gene>
    <name evidence="7" type="ORF">DIATSA_LOCUS1686</name>
</gene>
<feature type="transmembrane region" description="Helical" evidence="5">
    <location>
        <begin position="127"/>
        <end position="151"/>
    </location>
</feature>
<dbReference type="GO" id="GO:0016020">
    <property type="term" value="C:membrane"/>
    <property type="evidence" value="ECO:0007669"/>
    <property type="project" value="UniProtKB-SubCell"/>
</dbReference>
<dbReference type="SUPFAM" id="SSF52091">
    <property type="entry name" value="SpoIIaa-like"/>
    <property type="match status" value="1"/>
</dbReference>
<feature type="transmembrane region" description="Helical" evidence="5">
    <location>
        <begin position="57"/>
        <end position="77"/>
    </location>
</feature>
<evidence type="ECO:0000256" key="2">
    <source>
        <dbReference type="ARBA" id="ARBA00022692"/>
    </source>
</evidence>
<feature type="transmembrane region" description="Helical" evidence="5">
    <location>
        <begin position="380"/>
        <end position="400"/>
    </location>
</feature>
<proteinExistence type="predicted"/>
<dbReference type="PROSITE" id="PS01130">
    <property type="entry name" value="SLC26A"/>
    <property type="match status" value="1"/>
</dbReference>